<dbReference type="Proteomes" id="UP001231109">
    <property type="component" value="Unassembled WGS sequence"/>
</dbReference>
<dbReference type="InterPro" id="IPR000160">
    <property type="entry name" value="GGDEF_dom"/>
</dbReference>
<evidence type="ECO:0000256" key="2">
    <source>
        <dbReference type="ARBA" id="ARBA00034247"/>
    </source>
</evidence>
<dbReference type="Pfam" id="PF07495">
    <property type="entry name" value="Y_Y_Y"/>
    <property type="match status" value="1"/>
</dbReference>
<protein>
    <recommendedName>
        <fullName evidence="1">diguanylate cyclase</fullName>
        <ecNumber evidence="1">2.7.7.65</ecNumber>
    </recommendedName>
</protein>
<dbReference type="EC" id="2.7.7.65" evidence="1"/>
<feature type="transmembrane region" description="Helical" evidence="3">
    <location>
        <begin position="708"/>
        <end position="726"/>
    </location>
</feature>
<dbReference type="SUPFAM" id="SSF63829">
    <property type="entry name" value="Calcium-dependent phosphotriesterase"/>
    <property type="match status" value="1"/>
</dbReference>
<feature type="domain" description="GGDEF" evidence="4">
    <location>
        <begin position="792"/>
        <end position="923"/>
    </location>
</feature>
<gene>
    <name evidence="5" type="ORF">ORJ04_03760</name>
</gene>
<dbReference type="NCBIfam" id="TIGR00254">
    <property type="entry name" value="GGDEF"/>
    <property type="match status" value="1"/>
</dbReference>
<organism evidence="5 6">
    <name type="scientific">Rheinheimera baltica</name>
    <dbReference type="NCBI Taxonomy" id="67576"/>
    <lineage>
        <taxon>Bacteria</taxon>
        <taxon>Pseudomonadati</taxon>
        <taxon>Pseudomonadota</taxon>
        <taxon>Gammaproteobacteria</taxon>
        <taxon>Chromatiales</taxon>
        <taxon>Chromatiaceae</taxon>
        <taxon>Rheinheimera</taxon>
    </lineage>
</organism>
<dbReference type="PROSITE" id="PS50887">
    <property type="entry name" value="GGDEF"/>
    <property type="match status" value="1"/>
</dbReference>
<evidence type="ECO:0000313" key="6">
    <source>
        <dbReference type="Proteomes" id="UP001231109"/>
    </source>
</evidence>
<dbReference type="SUPFAM" id="SSF50998">
    <property type="entry name" value="Quinoprotein alcohol dehydrogenase-like"/>
    <property type="match status" value="1"/>
</dbReference>
<dbReference type="PANTHER" id="PTHR45138">
    <property type="entry name" value="REGULATORY COMPONENTS OF SENSORY TRANSDUCTION SYSTEM"/>
    <property type="match status" value="1"/>
</dbReference>
<dbReference type="InterPro" id="IPR043128">
    <property type="entry name" value="Rev_trsase/Diguanyl_cyclase"/>
</dbReference>
<dbReference type="Gene3D" id="3.30.70.270">
    <property type="match status" value="1"/>
</dbReference>
<dbReference type="SUPFAM" id="SSF55073">
    <property type="entry name" value="Nucleotide cyclase"/>
    <property type="match status" value="1"/>
</dbReference>
<keyword evidence="5" id="KW-0548">Nucleotidyltransferase</keyword>
<proteinExistence type="predicted"/>
<keyword evidence="3" id="KW-0812">Transmembrane</keyword>
<dbReference type="InterPro" id="IPR029787">
    <property type="entry name" value="Nucleotide_cyclase"/>
</dbReference>
<evidence type="ECO:0000259" key="4">
    <source>
        <dbReference type="PROSITE" id="PS50887"/>
    </source>
</evidence>
<reference evidence="5 6" key="1">
    <citation type="submission" date="2022-11" db="EMBL/GenBank/DDBJ databases">
        <title>Viruses from the air-sea interface of a natural surface slick.</title>
        <authorList>
            <person name="Rahlff J."/>
            <person name="Holmfeldt K."/>
        </authorList>
    </citation>
    <scope>NUCLEOTIDE SEQUENCE [LARGE SCALE GENOMIC DNA]</scope>
    <source>
        <strain evidence="5 6">SMS4</strain>
    </source>
</reference>
<evidence type="ECO:0000313" key="5">
    <source>
        <dbReference type="EMBL" id="MDP5135064.1"/>
    </source>
</evidence>
<evidence type="ECO:0000256" key="1">
    <source>
        <dbReference type="ARBA" id="ARBA00012528"/>
    </source>
</evidence>
<comment type="catalytic activity">
    <reaction evidence="2">
        <text>2 GTP = 3',3'-c-di-GMP + 2 diphosphate</text>
        <dbReference type="Rhea" id="RHEA:24898"/>
        <dbReference type="ChEBI" id="CHEBI:33019"/>
        <dbReference type="ChEBI" id="CHEBI:37565"/>
        <dbReference type="ChEBI" id="CHEBI:58805"/>
        <dbReference type="EC" id="2.7.7.65"/>
    </reaction>
</comment>
<keyword evidence="6" id="KW-1185">Reference proteome</keyword>
<dbReference type="Pfam" id="PF00990">
    <property type="entry name" value="GGDEF"/>
    <property type="match status" value="1"/>
</dbReference>
<sequence length="960" mass="109292">MVLTQDEYLYRVWSVDAGLPQISVTSIVQDAEGFLWLGTQNGLARFDGVQFEVFNTANTAAMSSNMVSALHLDNQRQLWIGTANGLIMYHKNQFRRLDAAKPLQGQITGFAELSDGRIFVGGNRLYQWTQQELQVVEAHQGPVFQLFQHNDRVYIGGQGGFAELTQNGYLWQSAPKDLAGLQILEIAFVDGQLYLGTNIGLYRWHNSVWQPVTLPQHVGDSRIESLYLDQQQHLWISTYGSTYSIQRGVIERADFVKGEHNDFVWVESMLQDKHKNIWFGSRSHGLKRLRKAATQRFSLQQGLQDSYVWALAPWQQHLLVGTRNGLALLQHGVFQPLMANQYLPSPFVYSLLVEDDKVWVGSRAGLSMLDTETLSWRRNYDQIAHVLVTTLARENDKLWVGTNGGLYYLLNDEIVQHGLPETLTTARVRIVLPDSENRLWVGTENGLYLRDENGFHSVDDVPLTGTFISALKQFDDGNLLIGSFDQGFMFGKPGQWQWFRQQDGLPGNGVIHVEQVDNQLVISNFQGFYRLNYEALKLNKIEELYMLVDDRRPEAKTDSHRCCNGAGSSKGVQHQGRLWYPTLDGVVSLPLQQLIHFSDIPEPVIKKVTAGSQSYRGDNITLPPEQRDLQVSFTAPYYVQASSVQMRYRLEGYDEAWIDASNRREAFYTNLPSGQYRFLLQVRVAGDFRWSDTAEMALKLTPFWHEKIWARGLFLILFSLVLWGLYRWRLMALAASQKQLAKLVAERTEELHLANEKLQQISMQDALTGLHNRHYLDCNIQQILSRANRHSEPLIWAVLDLDHFKQVNDNFGHQTGDNILMLVADILRQNSRGSDHIIRWGGEEFLLILEHTDDGLLALQRIHQALGEYPWQRKIALDKPLTCSIGAIAQLSDWDWQHSLRLADQALYWVKGHGRNGYMLLQTSDPIDTAVLAEDANVIQLLAAGKLSGISNKEVTAVSC</sequence>
<dbReference type="InterPro" id="IPR011110">
    <property type="entry name" value="Reg_prop"/>
</dbReference>
<dbReference type="GO" id="GO:0052621">
    <property type="term" value="F:diguanylate cyclase activity"/>
    <property type="evidence" value="ECO:0007669"/>
    <property type="project" value="UniProtKB-EC"/>
</dbReference>
<dbReference type="EMBL" id="JAPJDZ010000005">
    <property type="protein sequence ID" value="MDP5135064.1"/>
    <property type="molecule type" value="Genomic_DNA"/>
</dbReference>
<keyword evidence="5" id="KW-0808">Transferase</keyword>
<dbReference type="InterPro" id="IPR015943">
    <property type="entry name" value="WD40/YVTN_repeat-like_dom_sf"/>
</dbReference>
<dbReference type="InterPro" id="IPR050469">
    <property type="entry name" value="Diguanylate_Cyclase"/>
</dbReference>
<dbReference type="Pfam" id="PF07494">
    <property type="entry name" value="Reg_prop"/>
    <property type="match status" value="1"/>
</dbReference>
<dbReference type="Gene3D" id="2.130.10.10">
    <property type="entry name" value="YVTN repeat-like/Quinoprotein amine dehydrogenase"/>
    <property type="match status" value="2"/>
</dbReference>
<dbReference type="Gene3D" id="2.60.40.10">
    <property type="entry name" value="Immunoglobulins"/>
    <property type="match status" value="1"/>
</dbReference>
<dbReference type="InterPro" id="IPR011123">
    <property type="entry name" value="Y_Y_Y"/>
</dbReference>
<dbReference type="InterPro" id="IPR013783">
    <property type="entry name" value="Ig-like_fold"/>
</dbReference>
<dbReference type="SMART" id="SM00267">
    <property type="entry name" value="GGDEF"/>
    <property type="match status" value="1"/>
</dbReference>
<comment type="caution">
    <text evidence="5">The sequence shown here is derived from an EMBL/GenBank/DDBJ whole genome shotgun (WGS) entry which is preliminary data.</text>
</comment>
<evidence type="ECO:0000256" key="3">
    <source>
        <dbReference type="SAM" id="Phobius"/>
    </source>
</evidence>
<accession>A0ABT9HVB1</accession>
<keyword evidence="3" id="KW-1133">Transmembrane helix</keyword>
<keyword evidence="3" id="KW-0472">Membrane</keyword>
<name>A0ABT9HVB1_9GAMM</name>
<dbReference type="PANTHER" id="PTHR45138:SF9">
    <property type="entry name" value="DIGUANYLATE CYCLASE DGCM-RELATED"/>
    <property type="match status" value="1"/>
</dbReference>
<dbReference type="CDD" id="cd01949">
    <property type="entry name" value="GGDEF"/>
    <property type="match status" value="1"/>
</dbReference>
<dbReference type="InterPro" id="IPR011047">
    <property type="entry name" value="Quinoprotein_ADH-like_sf"/>
</dbReference>
<dbReference type="RefSeq" id="WP_305973940.1">
    <property type="nucleotide sequence ID" value="NZ_JAPJDZ010000005.1"/>
</dbReference>